<evidence type="ECO:0000256" key="7">
    <source>
        <dbReference type="HAMAP-Rule" id="MF_00607"/>
    </source>
</evidence>
<dbReference type="PROSITE" id="PS01131">
    <property type="entry name" value="RRNA_A_DIMETH"/>
    <property type="match status" value="1"/>
</dbReference>
<dbReference type="PROSITE" id="PS51689">
    <property type="entry name" value="SAM_RNA_A_N6_MT"/>
    <property type="match status" value="1"/>
</dbReference>
<feature type="binding site" evidence="7 8">
    <location>
        <position position="27"/>
    </location>
    <ligand>
        <name>S-adenosyl-L-methionine</name>
        <dbReference type="ChEBI" id="CHEBI:59789"/>
    </ligand>
</feature>
<dbReference type="PANTHER" id="PTHR11727:SF7">
    <property type="entry name" value="DIMETHYLADENOSINE TRANSFERASE-RELATED"/>
    <property type="match status" value="1"/>
</dbReference>
<dbReference type="EC" id="2.1.1.182" evidence="7"/>
<accession>A0A7C9V4V5</accession>
<dbReference type="InterPro" id="IPR023165">
    <property type="entry name" value="rRNA_Ade_diMease-like_C"/>
</dbReference>
<dbReference type="InterPro" id="IPR011530">
    <property type="entry name" value="rRNA_adenine_dimethylase"/>
</dbReference>
<comment type="caution">
    <text evidence="10">The sequence shown here is derived from an EMBL/GenBank/DDBJ whole genome shotgun (WGS) entry which is preliminary data.</text>
</comment>
<feature type="binding site" evidence="7 8">
    <location>
        <position position="76"/>
    </location>
    <ligand>
        <name>S-adenosyl-L-methionine</name>
        <dbReference type="ChEBI" id="CHEBI:59789"/>
    </ligand>
</feature>
<feature type="binding site" evidence="7 8">
    <location>
        <position position="54"/>
    </location>
    <ligand>
        <name>S-adenosyl-L-methionine</name>
        <dbReference type="ChEBI" id="CHEBI:59789"/>
    </ligand>
</feature>
<dbReference type="HAMAP" id="MF_00607">
    <property type="entry name" value="16SrRNA_methyltr_A"/>
    <property type="match status" value="1"/>
</dbReference>
<evidence type="ECO:0000313" key="10">
    <source>
        <dbReference type="EMBL" id="NGN40745.1"/>
    </source>
</evidence>
<dbReference type="GO" id="GO:0052908">
    <property type="term" value="F:16S rRNA (adenine(1518)-N(6)/adenine(1519)-N(6))-dimethyltransferase activity"/>
    <property type="evidence" value="ECO:0007669"/>
    <property type="project" value="UniProtKB-EC"/>
</dbReference>
<evidence type="ECO:0000256" key="6">
    <source>
        <dbReference type="ARBA" id="ARBA00022884"/>
    </source>
</evidence>
<evidence type="ECO:0000256" key="2">
    <source>
        <dbReference type="ARBA" id="ARBA00022552"/>
    </source>
</evidence>
<dbReference type="CDD" id="cd02440">
    <property type="entry name" value="AdoMet_MTases"/>
    <property type="match status" value="1"/>
</dbReference>
<dbReference type="SMART" id="SM00650">
    <property type="entry name" value="rADc"/>
    <property type="match status" value="1"/>
</dbReference>
<evidence type="ECO:0000256" key="1">
    <source>
        <dbReference type="ARBA" id="ARBA00022490"/>
    </source>
</evidence>
<keyword evidence="6 7" id="KW-0694">RNA-binding</keyword>
<keyword evidence="3 7" id="KW-0489">Methyltransferase</keyword>
<keyword evidence="11" id="KW-1185">Reference proteome</keyword>
<gene>
    <name evidence="7 10" type="primary">rsmA</name>
    <name evidence="7" type="synonym">ksgA</name>
    <name evidence="10" type="ORF">G6N74_06685</name>
</gene>
<comment type="catalytic activity">
    <reaction evidence="7">
        <text>adenosine(1518)/adenosine(1519) in 16S rRNA + 4 S-adenosyl-L-methionine = N(6)-dimethyladenosine(1518)/N(6)-dimethyladenosine(1519) in 16S rRNA + 4 S-adenosyl-L-homocysteine + 4 H(+)</text>
        <dbReference type="Rhea" id="RHEA:19609"/>
        <dbReference type="Rhea" id="RHEA-COMP:10232"/>
        <dbReference type="Rhea" id="RHEA-COMP:10233"/>
        <dbReference type="ChEBI" id="CHEBI:15378"/>
        <dbReference type="ChEBI" id="CHEBI:57856"/>
        <dbReference type="ChEBI" id="CHEBI:59789"/>
        <dbReference type="ChEBI" id="CHEBI:74411"/>
        <dbReference type="ChEBI" id="CHEBI:74493"/>
        <dbReference type="EC" id="2.1.1.182"/>
    </reaction>
</comment>
<dbReference type="GO" id="GO:0003723">
    <property type="term" value="F:RNA binding"/>
    <property type="evidence" value="ECO:0007669"/>
    <property type="project" value="UniProtKB-UniRule"/>
</dbReference>
<dbReference type="Proteomes" id="UP000481252">
    <property type="component" value="Unassembled WGS sequence"/>
</dbReference>
<feature type="domain" description="Ribosomal RNA adenine methylase transferase N-terminal" evidence="9">
    <location>
        <begin position="34"/>
        <end position="210"/>
    </location>
</feature>
<dbReference type="GO" id="GO:0005829">
    <property type="term" value="C:cytosol"/>
    <property type="evidence" value="ECO:0007669"/>
    <property type="project" value="TreeGrafter"/>
</dbReference>
<dbReference type="InterPro" id="IPR029063">
    <property type="entry name" value="SAM-dependent_MTases_sf"/>
</dbReference>
<keyword evidence="2 7" id="KW-0698">rRNA processing</keyword>
<comment type="function">
    <text evidence="7">Specifically dimethylates two adjacent adenosines (A1518 and A1519) in the loop of a conserved hairpin near the 3'-end of 16S rRNA in the 30S particle. May play a critical role in biogenesis of 30S subunits.</text>
</comment>
<keyword evidence="5 7" id="KW-0949">S-adenosyl-L-methionine</keyword>
<keyword evidence="4 7" id="KW-0808">Transferase</keyword>
<sequence length="278" mass="30116">MTLDGLPPLRDVIERHELQAKKSLGQNFLLDLNLTGKIARTAGDLSTTTVIEVGPGPGGLTRALLMNGAKRVIAIERDERCLAALAEVSAHYPGRLEVVSGDALKTDFAALAGGEPVKIVANLPYNIGTELLIRWLTVPQWPPFYSSMTLMFQREVAQRIVAAPDSDAYGRLSILAGWRTQARIAFDVPPQAFTPPPKVTSSVVHLIPRENPLPADVRVLGRVTEAAFGQRRKMLRQSLKGIEGARLLEATGIDGTRRAETLDIAEFVALANAVSRKG</sequence>
<evidence type="ECO:0000313" key="11">
    <source>
        <dbReference type="Proteomes" id="UP000481252"/>
    </source>
</evidence>
<dbReference type="RefSeq" id="WP_165115557.1">
    <property type="nucleotide sequence ID" value="NZ_JAAKZG010000002.1"/>
</dbReference>
<keyword evidence="1 7" id="KW-0963">Cytoplasm</keyword>
<dbReference type="EMBL" id="JAAKZG010000002">
    <property type="protein sequence ID" value="NGN40745.1"/>
    <property type="molecule type" value="Genomic_DNA"/>
</dbReference>
<evidence type="ECO:0000256" key="3">
    <source>
        <dbReference type="ARBA" id="ARBA00022603"/>
    </source>
</evidence>
<proteinExistence type="inferred from homology"/>
<dbReference type="AlphaFoldDB" id="A0A7C9V4V5"/>
<dbReference type="NCBIfam" id="TIGR00755">
    <property type="entry name" value="ksgA"/>
    <property type="match status" value="1"/>
</dbReference>
<protein>
    <recommendedName>
        <fullName evidence="7">Ribosomal RNA small subunit methyltransferase A</fullName>
        <ecNumber evidence="7">2.1.1.182</ecNumber>
    </recommendedName>
    <alternativeName>
        <fullName evidence="7">16S rRNA (adenine(1518)-N(6)/adenine(1519)-N(6))-dimethyltransferase</fullName>
    </alternativeName>
    <alternativeName>
        <fullName evidence="7">16S rRNA dimethyladenosine transferase</fullName>
    </alternativeName>
    <alternativeName>
        <fullName evidence="7">16S rRNA dimethylase</fullName>
    </alternativeName>
    <alternativeName>
        <fullName evidence="7">S-adenosylmethionine-6-N', N'-adenosyl(rRNA) dimethyltransferase</fullName>
    </alternativeName>
</protein>
<feature type="binding site" evidence="7 8">
    <location>
        <position position="102"/>
    </location>
    <ligand>
        <name>S-adenosyl-L-methionine</name>
        <dbReference type="ChEBI" id="CHEBI:59789"/>
    </ligand>
</feature>
<dbReference type="InterPro" id="IPR001737">
    <property type="entry name" value="KsgA/Erm"/>
</dbReference>
<dbReference type="InterPro" id="IPR020598">
    <property type="entry name" value="rRNA_Ade_methylase_Trfase_N"/>
</dbReference>
<comment type="similarity">
    <text evidence="7">Belongs to the class I-like SAM-binding methyltransferase superfamily. rRNA adenine N(6)-methyltransferase family. RsmA subfamily.</text>
</comment>
<dbReference type="FunFam" id="1.10.8.100:FF:000001">
    <property type="entry name" value="Ribosomal RNA small subunit methyltransferase A"/>
    <property type="match status" value="1"/>
</dbReference>
<evidence type="ECO:0000256" key="4">
    <source>
        <dbReference type="ARBA" id="ARBA00022679"/>
    </source>
</evidence>
<dbReference type="Pfam" id="PF00398">
    <property type="entry name" value="RrnaAD"/>
    <property type="match status" value="1"/>
</dbReference>
<name>A0A7C9V4V5_9HYPH</name>
<dbReference type="InterPro" id="IPR020596">
    <property type="entry name" value="rRNA_Ade_Mease_Trfase_CS"/>
</dbReference>
<feature type="binding site" evidence="7 8">
    <location>
        <position position="29"/>
    </location>
    <ligand>
        <name>S-adenosyl-L-methionine</name>
        <dbReference type="ChEBI" id="CHEBI:59789"/>
    </ligand>
</feature>
<dbReference type="FunFam" id="3.40.50.150:FF:000023">
    <property type="entry name" value="Ribosomal RNA small subunit methyltransferase A"/>
    <property type="match status" value="1"/>
</dbReference>
<dbReference type="SUPFAM" id="SSF53335">
    <property type="entry name" value="S-adenosyl-L-methionine-dependent methyltransferases"/>
    <property type="match status" value="1"/>
</dbReference>
<dbReference type="Gene3D" id="1.10.8.100">
    <property type="entry name" value="Ribosomal RNA adenine dimethylase-like, domain 2"/>
    <property type="match status" value="1"/>
</dbReference>
<comment type="subcellular location">
    <subcellularLocation>
        <location evidence="7">Cytoplasm</location>
    </subcellularLocation>
</comment>
<dbReference type="Gene3D" id="3.40.50.150">
    <property type="entry name" value="Vaccinia Virus protein VP39"/>
    <property type="match status" value="1"/>
</dbReference>
<evidence type="ECO:0000256" key="8">
    <source>
        <dbReference type="PROSITE-ProRule" id="PRU01026"/>
    </source>
</evidence>
<feature type="binding site" evidence="7 8">
    <location>
        <position position="122"/>
    </location>
    <ligand>
        <name>S-adenosyl-L-methionine</name>
        <dbReference type="ChEBI" id="CHEBI:59789"/>
    </ligand>
</feature>
<dbReference type="PANTHER" id="PTHR11727">
    <property type="entry name" value="DIMETHYLADENOSINE TRANSFERASE"/>
    <property type="match status" value="1"/>
</dbReference>
<organism evidence="10 11">
    <name type="scientific">Mesorhizobium zhangyense</name>
    <dbReference type="NCBI Taxonomy" id="1776730"/>
    <lineage>
        <taxon>Bacteria</taxon>
        <taxon>Pseudomonadati</taxon>
        <taxon>Pseudomonadota</taxon>
        <taxon>Alphaproteobacteria</taxon>
        <taxon>Hyphomicrobiales</taxon>
        <taxon>Phyllobacteriaceae</taxon>
        <taxon>Mesorhizobium</taxon>
    </lineage>
</organism>
<evidence type="ECO:0000256" key="5">
    <source>
        <dbReference type="ARBA" id="ARBA00022691"/>
    </source>
</evidence>
<evidence type="ECO:0000259" key="9">
    <source>
        <dbReference type="SMART" id="SM00650"/>
    </source>
</evidence>
<reference evidence="10 11" key="1">
    <citation type="submission" date="2020-02" db="EMBL/GenBank/DDBJ databases">
        <title>Genome sequence of the type strain CGMCC 1.15528 of Mesorhizobium zhangyense.</title>
        <authorList>
            <person name="Gao J."/>
            <person name="Sun J."/>
        </authorList>
    </citation>
    <scope>NUCLEOTIDE SEQUENCE [LARGE SCALE GENOMIC DNA]</scope>
    <source>
        <strain evidence="10 11">CGMCC 1.15528</strain>
    </source>
</reference>